<dbReference type="EMBL" id="CAJVPU010008229">
    <property type="protein sequence ID" value="CAG8581637.1"/>
    <property type="molecule type" value="Genomic_DNA"/>
</dbReference>
<keyword evidence="2" id="KW-1185">Reference proteome</keyword>
<reference evidence="1" key="1">
    <citation type="submission" date="2021-06" db="EMBL/GenBank/DDBJ databases">
        <authorList>
            <person name="Kallberg Y."/>
            <person name="Tangrot J."/>
            <person name="Rosling A."/>
        </authorList>
    </citation>
    <scope>NUCLEOTIDE SEQUENCE</scope>
    <source>
        <strain evidence="1">IL203A</strain>
    </source>
</reference>
<gene>
    <name evidence="1" type="ORF">DHETER_LOCUS6493</name>
</gene>
<protein>
    <submittedName>
        <fullName evidence="1">5589_t:CDS:1</fullName>
    </submittedName>
</protein>
<evidence type="ECO:0000313" key="1">
    <source>
        <dbReference type="EMBL" id="CAG8581637.1"/>
    </source>
</evidence>
<proteinExistence type="predicted"/>
<feature type="non-terminal residue" evidence="1">
    <location>
        <position position="1"/>
    </location>
</feature>
<accession>A0ACA9MJA7</accession>
<comment type="caution">
    <text evidence="1">The sequence shown here is derived from an EMBL/GenBank/DDBJ whole genome shotgun (WGS) entry which is preliminary data.</text>
</comment>
<organism evidence="1 2">
    <name type="scientific">Dentiscutata heterogama</name>
    <dbReference type="NCBI Taxonomy" id="1316150"/>
    <lineage>
        <taxon>Eukaryota</taxon>
        <taxon>Fungi</taxon>
        <taxon>Fungi incertae sedis</taxon>
        <taxon>Mucoromycota</taxon>
        <taxon>Glomeromycotina</taxon>
        <taxon>Glomeromycetes</taxon>
        <taxon>Diversisporales</taxon>
        <taxon>Gigasporaceae</taxon>
        <taxon>Dentiscutata</taxon>
    </lineage>
</organism>
<sequence length="61" mass="7119">HACELEIENNTHEIGIQTDDKETSEIGVQVYNNMSYTLDSYIRQLQAQLNIKINEIEDHKK</sequence>
<name>A0ACA9MJA7_9GLOM</name>
<evidence type="ECO:0000313" key="2">
    <source>
        <dbReference type="Proteomes" id="UP000789702"/>
    </source>
</evidence>
<dbReference type="Proteomes" id="UP000789702">
    <property type="component" value="Unassembled WGS sequence"/>
</dbReference>